<gene>
    <name evidence="2" type="ORF">LCGC14_1817980</name>
</gene>
<keyword evidence="1" id="KW-0812">Transmembrane</keyword>
<name>A0A0F9JJA8_9ZZZZ</name>
<protein>
    <submittedName>
        <fullName evidence="2">Uncharacterized protein</fullName>
    </submittedName>
</protein>
<keyword evidence="1" id="KW-0472">Membrane</keyword>
<organism evidence="2">
    <name type="scientific">marine sediment metagenome</name>
    <dbReference type="NCBI Taxonomy" id="412755"/>
    <lineage>
        <taxon>unclassified sequences</taxon>
        <taxon>metagenomes</taxon>
        <taxon>ecological metagenomes</taxon>
    </lineage>
</organism>
<proteinExistence type="predicted"/>
<reference evidence="2" key="1">
    <citation type="journal article" date="2015" name="Nature">
        <title>Complex archaea that bridge the gap between prokaryotes and eukaryotes.</title>
        <authorList>
            <person name="Spang A."/>
            <person name="Saw J.H."/>
            <person name="Jorgensen S.L."/>
            <person name="Zaremba-Niedzwiedzka K."/>
            <person name="Martijn J."/>
            <person name="Lind A.E."/>
            <person name="van Eijk R."/>
            <person name="Schleper C."/>
            <person name="Guy L."/>
            <person name="Ettema T.J."/>
        </authorList>
    </citation>
    <scope>NUCLEOTIDE SEQUENCE</scope>
</reference>
<comment type="caution">
    <text evidence="2">The sequence shown here is derived from an EMBL/GenBank/DDBJ whole genome shotgun (WGS) entry which is preliminary data.</text>
</comment>
<evidence type="ECO:0000313" key="2">
    <source>
        <dbReference type="EMBL" id="KKL99082.1"/>
    </source>
</evidence>
<dbReference type="EMBL" id="LAZR01017758">
    <property type="protein sequence ID" value="KKL99082.1"/>
    <property type="molecule type" value="Genomic_DNA"/>
</dbReference>
<keyword evidence="1" id="KW-1133">Transmembrane helix</keyword>
<dbReference type="AlphaFoldDB" id="A0A0F9JJA8"/>
<evidence type="ECO:0000256" key="1">
    <source>
        <dbReference type="SAM" id="Phobius"/>
    </source>
</evidence>
<sequence>MKLPYILPCPEAGECGEPASMGEIILFALLILGLAYGLYSLARKYFRSNE</sequence>
<feature type="transmembrane region" description="Helical" evidence="1">
    <location>
        <begin position="24"/>
        <end position="42"/>
    </location>
</feature>
<accession>A0A0F9JJA8</accession>